<feature type="transmembrane region" description="Helical" evidence="1">
    <location>
        <begin position="133"/>
        <end position="152"/>
    </location>
</feature>
<accession>A0A4U0TNZ9</accession>
<keyword evidence="1" id="KW-0472">Membrane</keyword>
<comment type="caution">
    <text evidence="2">The sequence shown here is derived from an EMBL/GenBank/DDBJ whole genome shotgun (WGS) entry which is preliminary data.</text>
</comment>
<protein>
    <submittedName>
        <fullName evidence="2">Uncharacterized protein</fullName>
    </submittedName>
</protein>
<organism evidence="2 3">
    <name type="scientific">Salinomyces thailandicus</name>
    <dbReference type="NCBI Taxonomy" id="706561"/>
    <lineage>
        <taxon>Eukaryota</taxon>
        <taxon>Fungi</taxon>
        <taxon>Dikarya</taxon>
        <taxon>Ascomycota</taxon>
        <taxon>Pezizomycotina</taxon>
        <taxon>Dothideomycetes</taxon>
        <taxon>Dothideomycetidae</taxon>
        <taxon>Mycosphaerellales</taxon>
        <taxon>Teratosphaeriaceae</taxon>
        <taxon>Salinomyces</taxon>
    </lineage>
</organism>
<evidence type="ECO:0000313" key="2">
    <source>
        <dbReference type="EMBL" id="TKA23475.1"/>
    </source>
</evidence>
<name>A0A4U0TNZ9_9PEZI</name>
<gene>
    <name evidence="2" type="ORF">B0A50_07502</name>
</gene>
<keyword evidence="1" id="KW-0812">Transmembrane</keyword>
<proteinExistence type="predicted"/>
<keyword evidence="1" id="KW-1133">Transmembrane helix</keyword>
<keyword evidence="3" id="KW-1185">Reference proteome</keyword>
<feature type="transmembrane region" description="Helical" evidence="1">
    <location>
        <begin position="627"/>
        <end position="650"/>
    </location>
</feature>
<reference evidence="2 3" key="1">
    <citation type="submission" date="2017-03" db="EMBL/GenBank/DDBJ databases">
        <title>Genomes of endolithic fungi from Antarctica.</title>
        <authorList>
            <person name="Coleine C."/>
            <person name="Masonjones S."/>
            <person name="Stajich J.E."/>
        </authorList>
    </citation>
    <scope>NUCLEOTIDE SEQUENCE [LARGE SCALE GENOMIC DNA]</scope>
    <source>
        <strain evidence="2 3">CCFEE 6315</strain>
    </source>
</reference>
<evidence type="ECO:0000256" key="1">
    <source>
        <dbReference type="SAM" id="Phobius"/>
    </source>
</evidence>
<evidence type="ECO:0000313" key="3">
    <source>
        <dbReference type="Proteomes" id="UP000308549"/>
    </source>
</evidence>
<dbReference type="OrthoDB" id="5342924at2759"/>
<sequence>MTLTADDTQYHSISSSIDNEQHVRDKDSDYEADDLEPRVKLGDHSQVQVKRSWLRIVLFQTLSLLWTAPILALLILNLEKHIIGASAWCPEHNCWLHGYGTNTPVPVSRISKFDHENHDLLGALQFVAKALEIWFELIATALAYLVTMLLAGKKAGLPIGYLTRPTVLVIPALQWIETEKVSTGKFWYMNHADPPSPSGFASTDTFDCWTAHFTSYNYTCASYDWADKLDAWTSSFVASAIEHSYQAITWQDELSFTVNTTTSRSDSTKKKKKALTHNDPTTWVPSRQLVKDFYQDAGVVSYISRGYSNTELKNASCHKDLVTINITNEQYNSYRLYNKSLELELQRNGPILGTYPDTNLWSWSSDQTPAWWTTVIDSSRALQCFSGYKYASVDSISYTKCIQDGAGWGSNTKYTNFTIEGAYDLKKQAFEPNVKYEVFSSDQVAFIVNGGTLSGVPGDCIAPVKVSVTDTENITAVIAVDFVAYLAFTNYTLDPSVLTNPLRLVQTQTTPDHGAPVAINPAWTLAAWSVGEGGSVPARRTTATMLRRILLALNDLTTYYDFEFELNAVAQVTTFQSLSMIEYGTNASKARSPAKLDREFVHDPSHPVLTRNANIYVWAYGITTRTAYMGVVVTILGICVVLTQFVLGLVDRRRYRNPTQLLVAALEHAPDNEFNGKECEEAGMARVRFHVRDVHHTAGKFAFGRAGVGGTAK</sequence>
<dbReference type="EMBL" id="NAJL01000055">
    <property type="protein sequence ID" value="TKA23475.1"/>
    <property type="molecule type" value="Genomic_DNA"/>
</dbReference>
<dbReference type="Proteomes" id="UP000308549">
    <property type="component" value="Unassembled WGS sequence"/>
</dbReference>
<feature type="transmembrane region" description="Helical" evidence="1">
    <location>
        <begin position="53"/>
        <end position="76"/>
    </location>
</feature>
<dbReference type="AlphaFoldDB" id="A0A4U0TNZ9"/>